<dbReference type="SMART" id="SM00530">
    <property type="entry name" value="HTH_XRE"/>
    <property type="match status" value="1"/>
</dbReference>
<sequence>MNPKHWNIPDIVATVVADDPAAAVLAESLPEALRQVQAGRYSVGYASRTAQTRHKTGLSQNKFAAAPNISPATLKSWEQGKRQPGGAALALLNLLDKHPELIAELAV</sequence>
<dbReference type="RefSeq" id="WP_007341834.1">
    <property type="nucleotide sequence ID" value="NZ_GL878494.1"/>
</dbReference>
<protein>
    <submittedName>
        <fullName evidence="5">XRE family transcriptional regulator</fullName>
    </submittedName>
</protein>
<dbReference type="InterPro" id="IPR001387">
    <property type="entry name" value="Cro/C1-type_HTH"/>
</dbReference>
<keyword evidence="3" id="KW-0804">Transcription</keyword>
<keyword evidence="1" id="KW-0805">Transcription regulation</keyword>
<dbReference type="Proteomes" id="UP000004105">
    <property type="component" value="Unassembled WGS sequence"/>
</dbReference>
<evidence type="ECO:0000313" key="6">
    <source>
        <dbReference type="Proteomes" id="UP000004105"/>
    </source>
</evidence>
<evidence type="ECO:0000313" key="5">
    <source>
        <dbReference type="EMBL" id="EGF11481.1"/>
    </source>
</evidence>
<proteinExistence type="predicted"/>
<dbReference type="Gene3D" id="1.10.260.40">
    <property type="entry name" value="lambda repressor-like DNA-binding domains"/>
    <property type="match status" value="1"/>
</dbReference>
<comment type="caution">
    <text evidence="5">The sequence shown here is derived from an EMBL/GenBank/DDBJ whole genome shotgun (WGS) entry which is preliminary data.</text>
</comment>
<dbReference type="InterPro" id="IPR032758">
    <property type="entry name" value="MqsA/HigA-2"/>
</dbReference>
<dbReference type="PROSITE" id="PS50943">
    <property type="entry name" value="HTH_CROC1"/>
    <property type="match status" value="1"/>
</dbReference>
<evidence type="ECO:0000256" key="1">
    <source>
        <dbReference type="ARBA" id="ARBA00023015"/>
    </source>
</evidence>
<reference evidence="5 6" key="1">
    <citation type="submission" date="2011-02" db="EMBL/GenBank/DDBJ databases">
        <authorList>
            <person name="Muzny D."/>
            <person name="Qin X."/>
            <person name="Deng J."/>
            <person name="Jiang H."/>
            <person name="Liu Y."/>
            <person name="Qu J."/>
            <person name="Song X.-Z."/>
            <person name="Zhang L."/>
            <person name="Thornton R."/>
            <person name="Coyle M."/>
            <person name="Francisco L."/>
            <person name="Jackson L."/>
            <person name="Javaid M."/>
            <person name="Korchina V."/>
            <person name="Kovar C."/>
            <person name="Mata R."/>
            <person name="Mathew T."/>
            <person name="Ngo R."/>
            <person name="Nguyen L."/>
            <person name="Nguyen N."/>
            <person name="Okwuonu G."/>
            <person name="Ongeri F."/>
            <person name="Pham C."/>
            <person name="Simmons D."/>
            <person name="Wilczek-Boney K."/>
            <person name="Hale W."/>
            <person name="Jakkamsetti A."/>
            <person name="Pham P."/>
            <person name="Ruth R."/>
            <person name="San Lucas F."/>
            <person name="Warren J."/>
            <person name="Zhang J."/>
            <person name="Zhao Z."/>
            <person name="Zhou C."/>
            <person name="Zhu D."/>
            <person name="Lee S."/>
            <person name="Bess C."/>
            <person name="Blankenburg K."/>
            <person name="Forbes L."/>
            <person name="Fu Q."/>
            <person name="Gubbala S."/>
            <person name="Hirani K."/>
            <person name="Jayaseelan J.C."/>
            <person name="Lara F."/>
            <person name="Munidasa M."/>
            <person name="Palculict T."/>
            <person name="Patil S."/>
            <person name="Pu L.-L."/>
            <person name="Saada N."/>
            <person name="Tang L."/>
            <person name="Weissenberger G."/>
            <person name="Zhu Y."/>
            <person name="Hemphill L."/>
            <person name="Shang Y."/>
            <person name="Youmans B."/>
            <person name="Ayvaz T."/>
            <person name="Ross M."/>
            <person name="Santibanez J."/>
            <person name="Aqrawi P."/>
            <person name="Gross S."/>
            <person name="Joshi V."/>
            <person name="Fowler G."/>
            <person name="Nazareth L."/>
            <person name="Reid J."/>
            <person name="Worley K."/>
            <person name="Petrosino J."/>
            <person name="Highlander S."/>
            <person name="Gibbs R."/>
        </authorList>
    </citation>
    <scope>NUCLEOTIDE SEQUENCE [LARGE SCALE GENOMIC DNA]</scope>
    <source>
        <strain evidence="5 6">ATCC BAA-1200</strain>
    </source>
</reference>
<dbReference type="CDD" id="cd00093">
    <property type="entry name" value="HTH_XRE"/>
    <property type="match status" value="1"/>
</dbReference>
<dbReference type="InterPro" id="IPR010982">
    <property type="entry name" value="Lambda_DNA-bd_dom_sf"/>
</dbReference>
<dbReference type="SUPFAM" id="SSF47413">
    <property type="entry name" value="lambda repressor-like DNA-binding domains"/>
    <property type="match status" value="1"/>
</dbReference>
<dbReference type="EMBL" id="AFAY01000015">
    <property type="protein sequence ID" value="EGF11481.1"/>
    <property type="molecule type" value="Genomic_DNA"/>
</dbReference>
<dbReference type="HOGENOM" id="CLU_144725_3_0_4"/>
<organism evidence="5 6">
    <name type="scientific">Neisseria bacilliformis ATCC BAA-1200</name>
    <dbReference type="NCBI Taxonomy" id="888742"/>
    <lineage>
        <taxon>Bacteria</taxon>
        <taxon>Pseudomonadati</taxon>
        <taxon>Pseudomonadota</taxon>
        <taxon>Betaproteobacteria</taxon>
        <taxon>Neisseriales</taxon>
        <taxon>Neisseriaceae</taxon>
        <taxon>Neisseria</taxon>
    </lineage>
</organism>
<feature type="domain" description="HTH cro/C1-type" evidence="4">
    <location>
        <begin position="53"/>
        <end position="102"/>
    </location>
</feature>
<gene>
    <name evidence="5" type="ORF">HMPREF9123_0823</name>
</gene>
<dbReference type="AlphaFoldDB" id="F2BAR9"/>
<dbReference type="Pfam" id="PF15731">
    <property type="entry name" value="MqsA_antitoxin"/>
    <property type="match status" value="1"/>
</dbReference>
<dbReference type="PANTHER" id="PTHR36511">
    <property type="entry name" value="MERR FAMILY BACTERIAL REGULATORY PROTEIN"/>
    <property type="match status" value="1"/>
</dbReference>
<keyword evidence="6" id="KW-1185">Reference proteome</keyword>
<dbReference type="OrthoDB" id="9799384at2"/>
<keyword evidence="2" id="KW-0238">DNA-binding</keyword>
<evidence type="ECO:0000256" key="3">
    <source>
        <dbReference type="ARBA" id="ARBA00023163"/>
    </source>
</evidence>
<dbReference type="PANTHER" id="PTHR36511:SF4">
    <property type="entry name" value="ANTITOXIN MQSA"/>
    <property type="match status" value="1"/>
</dbReference>
<name>F2BAR9_9NEIS</name>
<evidence type="ECO:0000259" key="4">
    <source>
        <dbReference type="PROSITE" id="PS50943"/>
    </source>
</evidence>
<dbReference type="InterPro" id="IPR052359">
    <property type="entry name" value="HTH-type_reg/antitoxin"/>
</dbReference>
<dbReference type="GO" id="GO:0003677">
    <property type="term" value="F:DNA binding"/>
    <property type="evidence" value="ECO:0007669"/>
    <property type="project" value="UniProtKB-KW"/>
</dbReference>
<accession>F2BAR9</accession>
<evidence type="ECO:0000256" key="2">
    <source>
        <dbReference type="ARBA" id="ARBA00023125"/>
    </source>
</evidence>